<comment type="caution">
    <text evidence="1">The sequence shown here is derived from an EMBL/GenBank/DDBJ whole genome shotgun (WGS) entry which is preliminary data.</text>
</comment>
<evidence type="ECO:0000313" key="2">
    <source>
        <dbReference type="Proteomes" id="UP001159363"/>
    </source>
</evidence>
<dbReference type="EMBL" id="JARBHB010000003">
    <property type="protein sequence ID" value="KAJ8888519.1"/>
    <property type="molecule type" value="Genomic_DNA"/>
</dbReference>
<gene>
    <name evidence="1" type="ORF">PR048_008010</name>
</gene>
<accession>A0ABQ9HWQ1</accession>
<organism evidence="1 2">
    <name type="scientific">Dryococelus australis</name>
    <dbReference type="NCBI Taxonomy" id="614101"/>
    <lineage>
        <taxon>Eukaryota</taxon>
        <taxon>Metazoa</taxon>
        <taxon>Ecdysozoa</taxon>
        <taxon>Arthropoda</taxon>
        <taxon>Hexapoda</taxon>
        <taxon>Insecta</taxon>
        <taxon>Pterygota</taxon>
        <taxon>Neoptera</taxon>
        <taxon>Polyneoptera</taxon>
        <taxon>Phasmatodea</taxon>
        <taxon>Verophasmatodea</taxon>
        <taxon>Anareolatae</taxon>
        <taxon>Phasmatidae</taxon>
        <taxon>Eurycanthinae</taxon>
        <taxon>Dryococelus</taxon>
    </lineage>
</organism>
<protein>
    <submittedName>
        <fullName evidence="1">Uncharacterized protein</fullName>
    </submittedName>
</protein>
<keyword evidence="2" id="KW-1185">Reference proteome</keyword>
<dbReference type="Proteomes" id="UP001159363">
    <property type="component" value="Chromosome 3"/>
</dbReference>
<reference evidence="1 2" key="1">
    <citation type="submission" date="2023-02" db="EMBL/GenBank/DDBJ databases">
        <title>LHISI_Scaffold_Assembly.</title>
        <authorList>
            <person name="Stuart O.P."/>
            <person name="Cleave R."/>
            <person name="Magrath M.J.L."/>
            <person name="Mikheyev A.S."/>
        </authorList>
    </citation>
    <scope>NUCLEOTIDE SEQUENCE [LARGE SCALE GENOMIC DNA]</scope>
    <source>
        <strain evidence="1">Daus_M_001</strain>
        <tissue evidence="1">Leg muscle</tissue>
    </source>
</reference>
<evidence type="ECO:0000313" key="1">
    <source>
        <dbReference type="EMBL" id="KAJ8888519.1"/>
    </source>
</evidence>
<sequence length="67" mass="7771">MGNIAAHWKTFKQKFEIYMIASGNYAKIDTIKIALLPNIMGQEGKYAKMIQAFEEHTTLMKNEAYER</sequence>
<proteinExistence type="predicted"/>
<name>A0ABQ9HWQ1_9NEOP</name>